<accession>A0A1H3ATB8</accession>
<sequence length="321" mass="34215">MPQDHAPETPPADPPPADPGDIARLRRFNRAATSAAGVLDASFLGRGRPLGESRMLHALGPDGDEVGAARARLGLDSGLASRLLRSLEAEGLIETVRHPEDGRRRIARPTARGRAEFAAYERLSDAHASATIARFGRAAPDLLAAMDRLACALGADRIALRVADPESPEAKACMAAYYAELDRRFASGFDVDSSGDPEAASMRAPRGAFLLAEFDGAAIGCAGLAGPEAAPSEGGDGEQDAGRTGEIKRVWIAPQARGLGLSRRLMSLAEDVARGLGMTRLRLDTNGALTEAAALYRRMGWREIERYNDNPYAELFFDKPL</sequence>
<dbReference type="InterPro" id="IPR036390">
    <property type="entry name" value="WH_DNA-bd_sf"/>
</dbReference>
<keyword evidence="1 5" id="KW-0808">Transferase</keyword>
<keyword evidence="2" id="KW-0012">Acyltransferase</keyword>
<evidence type="ECO:0000256" key="3">
    <source>
        <dbReference type="SAM" id="MobiDB-lite"/>
    </source>
</evidence>
<dbReference type="OrthoDB" id="2436196at2"/>
<evidence type="ECO:0000256" key="2">
    <source>
        <dbReference type="ARBA" id="ARBA00023315"/>
    </source>
</evidence>
<dbReference type="EMBL" id="FNMZ01000004">
    <property type="protein sequence ID" value="SDX32648.1"/>
    <property type="molecule type" value="Genomic_DNA"/>
</dbReference>
<dbReference type="GO" id="GO:0016747">
    <property type="term" value="F:acyltransferase activity, transferring groups other than amino-acyl groups"/>
    <property type="evidence" value="ECO:0007669"/>
    <property type="project" value="InterPro"/>
</dbReference>
<dbReference type="InterPro" id="IPR050832">
    <property type="entry name" value="Bact_Acetyltransf"/>
</dbReference>
<feature type="compositionally biased region" description="Pro residues" evidence="3">
    <location>
        <begin position="8"/>
        <end position="18"/>
    </location>
</feature>
<dbReference type="RefSeq" id="WP_092682659.1">
    <property type="nucleotide sequence ID" value="NZ_FNMZ01000004.1"/>
</dbReference>
<dbReference type="PROSITE" id="PS51186">
    <property type="entry name" value="GNAT"/>
    <property type="match status" value="1"/>
</dbReference>
<dbReference type="Pfam" id="PF12802">
    <property type="entry name" value="MarR_2"/>
    <property type="match status" value="1"/>
</dbReference>
<dbReference type="AlphaFoldDB" id="A0A1H3ATB8"/>
<dbReference type="InterPro" id="IPR000835">
    <property type="entry name" value="HTH_MarR-typ"/>
</dbReference>
<feature type="domain" description="N-acetyltransferase" evidence="4">
    <location>
        <begin position="158"/>
        <end position="321"/>
    </location>
</feature>
<dbReference type="InterPro" id="IPR000182">
    <property type="entry name" value="GNAT_dom"/>
</dbReference>
<dbReference type="STRING" id="356660.SAMN05444336_104307"/>
<gene>
    <name evidence="5" type="ORF">SAMN05444336_104307</name>
</gene>
<name>A0A1H3ATB8_9RHOB</name>
<dbReference type="Gene3D" id="1.10.10.10">
    <property type="entry name" value="Winged helix-like DNA-binding domain superfamily/Winged helix DNA-binding domain"/>
    <property type="match status" value="1"/>
</dbReference>
<dbReference type="Gene3D" id="3.40.630.30">
    <property type="match status" value="1"/>
</dbReference>
<evidence type="ECO:0000313" key="5">
    <source>
        <dbReference type="EMBL" id="SDX32648.1"/>
    </source>
</evidence>
<proteinExistence type="predicted"/>
<evidence type="ECO:0000259" key="4">
    <source>
        <dbReference type="PROSITE" id="PS51186"/>
    </source>
</evidence>
<dbReference type="Proteomes" id="UP000199118">
    <property type="component" value="Unassembled WGS sequence"/>
</dbReference>
<dbReference type="InterPro" id="IPR016181">
    <property type="entry name" value="Acyl_CoA_acyltransferase"/>
</dbReference>
<evidence type="ECO:0000256" key="1">
    <source>
        <dbReference type="ARBA" id="ARBA00022679"/>
    </source>
</evidence>
<dbReference type="Pfam" id="PF00583">
    <property type="entry name" value="Acetyltransf_1"/>
    <property type="match status" value="1"/>
</dbReference>
<feature type="region of interest" description="Disordered" evidence="3">
    <location>
        <begin position="1"/>
        <end position="21"/>
    </location>
</feature>
<dbReference type="InterPro" id="IPR036388">
    <property type="entry name" value="WH-like_DNA-bd_sf"/>
</dbReference>
<dbReference type="SUPFAM" id="SSF55729">
    <property type="entry name" value="Acyl-CoA N-acyltransferases (Nat)"/>
    <property type="match status" value="1"/>
</dbReference>
<dbReference type="SUPFAM" id="SSF46785">
    <property type="entry name" value="Winged helix' DNA-binding domain"/>
    <property type="match status" value="1"/>
</dbReference>
<dbReference type="CDD" id="cd04301">
    <property type="entry name" value="NAT_SF"/>
    <property type="match status" value="1"/>
</dbReference>
<dbReference type="GO" id="GO:0003700">
    <property type="term" value="F:DNA-binding transcription factor activity"/>
    <property type="evidence" value="ECO:0007669"/>
    <property type="project" value="InterPro"/>
</dbReference>
<organism evidence="5 6">
    <name type="scientific">Albimonas donghaensis</name>
    <dbReference type="NCBI Taxonomy" id="356660"/>
    <lineage>
        <taxon>Bacteria</taxon>
        <taxon>Pseudomonadati</taxon>
        <taxon>Pseudomonadota</taxon>
        <taxon>Alphaproteobacteria</taxon>
        <taxon>Rhodobacterales</taxon>
        <taxon>Paracoccaceae</taxon>
        <taxon>Albimonas</taxon>
    </lineage>
</organism>
<dbReference type="PANTHER" id="PTHR43877:SF2">
    <property type="entry name" value="AMINOALKYLPHOSPHONATE N-ACETYLTRANSFERASE-RELATED"/>
    <property type="match status" value="1"/>
</dbReference>
<reference evidence="5 6" key="1">
    <citation type="submission" date="2016-10" db="EMBL/GenBank/DDBJ databases">
        <authorList>
            <person name="de Groot N.N."/>
        </authorList>
    </citation>
    <scope>NUCLEOTIDE SEQUENCE [LARGE SCALE GENOMIC DNA]</scope>
    <source>
        <strain evidence="5 6">DSM 17890</strain>
    </source>
</reference>
<keyword evidence="6" id="KW-1185">Reference proteome</keyword>
<protein>
    <submittedName>
        <fullName evidence="5">Transcriptional regulator, MarR family with acetyltransferase activity</fullName>
    </submittedName>
</protein>
<dbReference type="PANTHER" id="PTHR43877">
    <property type="entry name" value="AMINOALKYLPHOSPHONATE N-ACETYLTRANSFERASE-RELATED-RELATED"/>
    <property type="match status" value="1"/>
</dbReference>
<evidence type="ECO:0000313" key="6">
    <source>
        <dbReference type="Proteomes" id="UP000199118"/>
    </source>
</evidence>